<reference evidence="2 3" key="1">
    <citation type="submission" date="2019-06" db="EMBL/GenBank/DDBJ databases">
        <title>Whole genome sequence for Rhodospirillaceae sp. R148.</title>
        <authorList>
            <person name="Wang G."/>
        </authorList>
    </citation>
    <scope>NUCLEOTIDE SEQUENCE [LARGE SCALE GENOMIC DNA]</scope>
    <source>
        <strain evidence="2 3">R148</strain>
    </source>
</reference>
<dbReference type="EMBL" id="VHSH01000011">
    <property type="protein sequence ID" value="TQV73335.1"/>
    <property type="molecule type" value="Genomic_DNA"/>
</dbReference>
<evidence type="ECO:0000313" key="2">
    <source>
        <dbReference type="EMBL" id="TQV73335.1"/>
    </source>
</evidence>
<evidence type="ECO:0000256" key="1">
    <source>
        <dbReference type="SAM" id="SignalP"/>
    </source>
</evidence>
<dbReference type="NCBIfam" id="NF008633">
    <property type="entry name" value="PRK11622.1"/>
    <property type="match status" value="1"/>
</dbReference>
<organism evidence="2 3">
    <name type="scientific">Denitrobaculum tricleocarpae</name>
    <dbReference type="NCBI Taxonomy" id="2591009"/>
    <lineage>
        <taxon>Bacteria</taxon>
        <taxon>Pseudomonadati</taxon>
        <taxon>Pseudomonadota</taxon>
        <taxon>Alphaproteobacteria</taxon>
        <taxon>Rhodospirillales</taxon>
        <taxon>Rhodospirillaceae</taxon>
        <taxon>Denitrobaculum</taxon>
    </lineage>
</organism>
<dbReference type="InterPro" id="IPR006059">
    <property type="entry name" value="SBP"/>
</dbReference>
<protein>
    <submittedName>
        <fullName evidence="2">ABC transporter substrate-binding protein</fullName>
    </submittedName>
</protein>
<dbReference type="RefSeq" id="WP_142899235.1">
    <property type="nucleotide sequence ID" value="NZ_ML660062.1"/>
</dbReference>
<sequence length="412" mass="45580">MRSIQTGIRQIFIGLICLLGTAAASQAQTQDETVAANWEETLAAARGQEVYWNAWGGDERINAYIAWVGQRVRDDYGIKLNHVKLSDTADAVSRVLAEKAAGRTSGGSIDLIWINGENFAAMKENGLLFGPFSEELPNFAGVDVEHKPSTLVDFTVPVEGLEAPWGMAKINFIYDSARVKTTPRSIPGFLEWAEANPGRFTYPTPPDFIGSTFLKQVLIELAEDRDELQKPFTSDARFAEVTAPLWDYLDALHPHLWRKGALFPANGPAQRQLLDDGEVDIHISFYPSEASSLIATDLLPDTARVFVLEEGTIGNTHFVAIPFNASAKEAAMVVADFLMSPEAQAEKQNEAVWGDDTVLAMSKLSNEDRQRFDDLPRGVATLTPEQLGATLLEPHPAWMTKIEAEWQQRYSR</sequence>
<feature type="chain" id="PRO_5021844765" evidence="1">
    <location>
        <begin position="28"/>
        <end position="412"/>
    </location>
</feature>
<keyword evidence="3" id="KW-1185">Reference proteome</keyword>
<dbReference type="InterPro" id="IPR027020">
    <property type="entry name" value="YnjB"/>
</dbReference>
<keyword evidence="1" id="KW-0732">Signal</keyword>
<dbReference type="Proteomes" id="UP000315252">
    <property type="component" value="Unassembled WGS sequence"/>
</dbReference>
<dbReference type="AlphaFoldDB" id="A0A545T855"/>
<gene>
    <name evidence="2" type="ORF">FKG95_25285</name>
</gene>
<dbReference type="OrthoDB" id="3239593at2"/>
<dbReference type="PANTHER" id="PTHR42779">
    <property type="entry name" value="PROTEIN YNJB"/>
    <property type="match status" value="1"/>
</dbReference>
<comment type="caution">
    <text evidence="2">The sequence shown here is derived from an EMBL/GenBank/DDBJ whole genome shotgun (WGS) entry which is preliminary data.</text>
</comment>
<evidence type="ECO:0000313" key="3">
    <source>
        <dbReference type="Proteomes" id="UP000315252"/>
    </source>
</evidence>
<name>A0A545T855_9PROT</name>
<dbReference type="PANTHER" id="PTHR42779:SF1">
    <property type="entry name" value="PROTEIN YNJB"/>
    <property type="match status" value="1"/>
</dbReference>
<proteinExistence type="predicted"/>
<dbReference type="Pfam" id="PF13416">
    <property type="entry name" value="SBP_bac_8"/>
    <property type="match status" value="1"/>
</dbReference>
<dbReference type="PIRSF" id="PIRSF029172">
    <property type="entry name" value="UCP029172_ABC_sbc_YnjB"/>
    <property type="match status" value="1"/>
</dbReference>
<dbReference type="Gene3D" id="3.40.190.10">
    <property type="entry name" value="Periplasmic binding protein-like II"/>
    <property type="match status" value="2"/>
</dbReference>
<dbReference type="SUPFAM" id="SSF53850">
    <property type="entry name" value="Periplasmic binding protein-like II"/>
    <property type="match status" value="1"/>
</dbReference>
<feature type="signal peptide" evidence="1">
    <location>
        <begin position="1"/>
        <end position="27"/>
    </location>
</feature>
<accession>A0A545T855</accession>